<dbReference type="Gene3D" id="3.40.630.10">
    <property type="entry name" value="Zn peptidases"/>
    <property type="match status" value="1"/>
</dbReference>
<reference evidence="1 2" key="1">
    <citation type="submission" date="2018-06" db="EMBL/GenBank/DDBJ databases">
        <title>Extensive metabolic versatility and redundancy in microbially diverse, dynamic hydrothermal sediments.</title>
        <authorList>
            <person name="Dombrowski N."/>
            <person name="Teske A."/>
            <person name="Baker B.J."/>
        </authorList>
    </citation>
    <scope>NUCLEOTIDE SEQUENCE [LARGE SCALE GENOMIC DNA]</scope>
    <source>
        <strain evidence="1">B20_G2</strain>
    </source>
</reference>
<evidence type="ECO:0000313" key="1">
    <source>
        <dbReference type="EMBL" id="RLE53187.1"/>
    </source>
</evidence>
<feature type="non-terminal residue" evidence="1">
    <location>
        <position position="47"/>
    </location>
</feature>
<name>A0A497F165_9CREN</name>
<protein>
    <submittedName>
        <fullName evidence="1">Amidohydrolase</fullName>
    </submittedName>
</protein>
<evidence type="ECO:0000313" key="2">
    <source>
        <dbReference type="Proteomes" id="UP000269499"/>
    </source>
</evidence>
<dbReference type="Proteomes" id="UP000269499">
    <property type="component" value="Unassembled WGS sequence"/>
</dbReference>
<dbReference type="GO" id="GO:0016787">
    <property type="term" value="F:hydrolase activity"/>
    <property type="evidence" value="ECO:0007669"/>
    <property type="project" value="UniProtKB-KW"/>
</dbReference>
<dbReference type="SUPFAM" id="SSF53187">
    <property type="entry name" value="Zn-dependent exopeptidases"/>
    <property type="match status" value="1"/>
</dbReference>
<accession>A0A497F165</accession>
<dbReference type="EMBL" id="QMRA01000078">
    <property type="protein sequence ID" value="RLE53187.1"/>
    <property type="molecule type" value="Genomic_DNA"/>
</dbReference>
<dbReference type="AlphaFoldDB" id="A0A497F165"/>
<proteinExistence type="predicted"/>
<comment type="caution">
    <text evidence="1">The sequence shown here is derived from an EMBL/GenBank/DDBJ whole genome shotgun (WGS) entry which is preliminary data.</text>
</comment>
<organism evidence="1 2">
    <name type="scientific">Thermoproteota archaeon</name>
    <dbReference type="NCBI Taxonomy" id="2056631"/>
    <lineage>
        <taxon>Archaea</taxon>
        <taxon>Thermoproteota</taxon>
    </lineage>
</organism>
<sequence>MSVLKWILSRAKEMEDSIIEWRRDFHMYPELGFQEKRTAGIVADRLR</sequence>
<gene>
    <name evidence="1" type="ORF">DRJ26_03695</name>
</gene>